<protein>
    <recommendedName>
        <fullName evidence="6">Ribosomal protein</fullName>
    </recommendedName>
</protein>
<dbReference type="InterPro" id="IPR023674">
    <property type="entry name" value="Ribosomal_uL1-like"/>
</dbReference>
<evidence type="ECO:0000313" key="7">
    <source>
        <dbReference type="EMBL" id="RMD76814.1"/>
    </source>
</evidence>
<dbReference type="GO" id="GO:0006412">
    <property type="term" value="P:translation"/>
    <property type="evidence" value="ECO:0007669"/>
    <property type="project" value="InterPro"/>
</dbReference>
<dbReference type="EMBL" id="RFKV01000094">
    <property type="protein sequence ID" value="RMD76814.1"/>
    <property type="molecule type" value="Genomic_DNA"/>
</dbReference>
<dbReference type="PIRSF" id="PIRSF002155">
    <property type="entry name" value="Ribosomal_L1"/>
    <property type="match status" value="1"/>
</dbReference>
<accession>A0A3M0YZE1</accession>
<evidence type="ECO:0000256" key="6">
    <source>
        <dbReference type="RuleBase" id="RU000659"/>
    </source>
</evidence>
<keyword evidence="2" id="KW-0678">Repressor</keyword>
<dbReference type="PANTHER" id="PTHR36427:SF3">
    <property type="entry name" value="LARGE RIBOSOMAL SUBUNIT PROTEIN UL1M"/>
    <property type="match status" value="1"/>
</dbReference>
<evidence type="ECO:0000256" key="2">
    <source>
        <dbReference type="ARBA" id="ARBA00022491"/>
    </source>
</evidence>
<evidence type="ECO:0000256" key="4">
    <source>
        <dbReference type="ARBA" id="ARBA00022980"/>
    </source>
</evidence>
<evidence type="ECO:0000313" key="8">
    <source>
        <dbReference type="Proteomes" id="UP000269410"/>
    </source>
</evidence>
<comment type="similarity">
    <text evidence="1 6">Belongs to the universal ribosomal protein uL1 family.</text>
</comment>
<keyword evidence="4 6" id="KW-0689">Ribosomal protein</keyword>
<dbReference type="Gene3D" id="3.40.50.790">
    <property type="match status" value="1"/>
</dbReference>
<evidence type="ECO:0000256" key="1">
    <source>
        <dbReference type="ARBA" id="ARBA00010531"/>
    </source>
</evidence>
<dbReference type="InterPro" id="IPR002143">
    <property type="entry name" value="Ribosomal_uL1"/>
</dbReference>
<dbReference type="CDD" id="cd00403">
    <property type="entry name" value="Ribosomal_L1"/>
    <property type="match status" value="1"/>
</dbReference>
<dbReference type="Pfam" id="PF00687">
    <property type="entry name" value="Ribosomal_L1"/>
    <property type="match status" value="1"/>
</dbReference>
<name>A0A3M0YZE1_9BACT</name>
<dbReference type="FunFam" id="3.40.50.790:FF:000001">
    <property type="entry name" value="50S ribosomal protein L1"/>
    <property type="match status" value="1"/>
</dbReference>
<evidence type="ECO:0000256" key="5">
    <source>
        <dbReference type="ARBA" id="ARBA00023274"/>
    </source>
</evidence>
<dbReference type="Gene3D" id="3.30.190.20">
    <property type="match status" value="1"/>
</dbReference>
<keyword evidence="3" id="KW-0810">Translation regulation</keyword>
<comment type="caution">
    <text evidence="7">The sequence shown here is derived from an EMBL/GenBank/DDBJ whole genome shotgun (WGS) entry which is preliminary data.</text>
</comment>
<organism evidence="7 8">
    <name type="scientific">Candidatus Dojkabacteria bacterium</name>
    <dbReference type="NCBI Taxonomy" id="2099670"/>
    <lineage>
        <taxon>Bacteria</taxon>
        <taxon>Candidatus Dojkabacteria</taxon>
    </lineage>
</organism>
<proteinExistence type="inferred from homology"/>
<dbReference type="GO" id="GO:0006417">
    <property type="term" value="P:regulation of translation"/>
    <property type="evidence" value="ECO:0007669"/>
    <property type="project" value="UniProtKB-KW"/>
</dbReference>
<evidence type="ECO:0000256" key="3">
    <source>
        <dbReference type="ARBA" id="ARBA00022845"/>
    </source>
</evidence>
<dbReference type="GO" id="GO:0003723">
    <property type="term" value="F:RNA binding"/>
    <property type="evidence" value="ECO:0007669"/>
    <property type="project" value="InterPro"/>
</dbReference>
<dbReference type="AlphaFoldDB" id="A0A3M0YZE1"/>
<dbReference type="SUPFAM" id="SSF56808">
    <property type="entry name" value="Ribosomal protein L1"/>
    <property type="match status" value="1"/>
</dbReference>
<dbReference type="Proteomes" id="UP000269410">
    <property type="component" value="Unassembled WGS sequence"/>
</dbReference>
<reference evidence="7 8" key="1">
    <citation type="submission" date="2018-10" db="EMBL/GenBank/DDBJ databases">
        <title>Thermophilic Lithotrophy and Phototrophy in an Intertidal, Iron-rich, Geothermal Spring.</title>
        <authorList>
            <person name="Ward L.M."/>
            <person name="Idei A."/>
            <person name="Nakagawa M."/>
            <person name="Ueno Y."/>
            <person name="Fischer W."/>
            <person name="Mcglynn S.E."/>
        </authorList>
    </citation>
    <scope>NUCLEOTIDE SEQUENCE [LARGE SCALE GENOMIC DNA]</scope>
    <source>
        <strain evidence="7">J137</strain>
    </source>
</reference>
<dbReference type="InterPro" id="IPR028364">
    <property type="entry name" value="Ribosomal_uL1/biogenesis"/>
</dbReference>
<dbReference type="PROSITE" id="PS01199">
    <property type="entry name" value="RIBOSOMAL_L1"/>
    <property type="match status" value="1"/>
</dbReference>
<keyword evidence="5 6" id="KW-0687">Ribonucleoprotein</keyword>
<dbReference type="GO" id="GO:0003735">
    <property type="term" value="F:structural constituent of ribosome"/>
    <property type="evidence" value="ECO:0007669"/>
    <property type="project" value="InterPro"/>
</dbReference>
<sequence>MRFLEAINQVRKSKKRKFDETLDANILLNLKENQKNEVIRGFVQFPNKFGFDKRVVVFAEEVDLQNAAIESGAVRAGSDDLLKEVSSGEYVDFDVVIATPSIMPKLIKLGKVLGPKGLMPNPKDGTVTSEISAAVKKFKQGSVNFKSQQGQGTINLAFGKLSQSDRELQENFTALLLSIKDVAGKFCNPVIKRAIIKSTMSAAYLVDTNL</sequence>
<dbReference type="InterPro" id="IPR016095">
    <property type="entry name" value="Ribosomal_uL1_3-a/b-sand"/>
</dbReference>
<dbReference type="InterPro" id="IPR023673">
    <property type="entry name" value="Ribosomal_uL1_CS"/>
</dbReference>
<dbReference type="GO" id="GO:0015934">
    <property type="term" value="C:large ribosomal subunit"/>
    <property type="evidence" value="ECO:0007669"/>
    <property type="project" value="InterPro"/>
</dbReference>
<gene>
    <name evidence="7" type="ORF">D6810_02890</name>
</gene>
<dbReference type="PANTHER" id="PTHR36427">
    <property type="entry name" value="54S RIBOSOMAL PROTEIN L1, MITOCHONDRIAL"/>
    <property type="match status" value="1"/>
</dbReference>